<evidence type="ECO:0000313" key="7">
    <source>
        <dbReference type="EMBL" id="SDC51878.1"/>
    </source>
</evidence>
<feature type="domain" description="Carrier" evidence="6">
    <location>
        <begin position="797"/>
        <end position="872"/>
    </location>
</feature>
<dbReference type="Pfam" id="PF00668">
    <property type="entry name" value="Condensation"/>
    <property type="match status" value="2"/>
</dbReference>
<dbReference type="Gene3D" id="3.30.559.10">
    <property type="entry name" value="Chloramphenicol acetyltransferase-like domain"/>
    <property type="match status" value="2"/>
</dbReference>
<dbReference type="CDD" id="cd05930">
    <property type="entry name" value="A_NRPS"/>
    <property type="match status" value="1"/>
</dbReference>
<accession>A0A1G6M8I8</accession>
<dbReference type="FunFam" id="3.40.50.980:FF:000001">
    <property type="entry name" value="Non-ribosomal peptide synthetase"/>
    <property type="match status" value="2"/>
</dbReference>
<gene>
    <name evidence="7" type="ORF">SAMN05421737_109127</name>
</gene>
<keyword evidence="8" id="KW-1185">Reference proteome</keyword>
<dbReference type="STRING" id="1464122.SAMN05421737_109127"/>
<dbReference type="Proteomes" id="UP000242662">
    <property type="component" value="Unassembled WGS sequence"/>
</dbReference>
<dbReference type="EMBL" id="FMYM01000009">
    <property type="protein sequence ID" value="SDC51878.1"/>
    <property type="molecule type" value="Genomic_DNA"/>
</dbReference>
<dbReference type="InterPro" id="IPR010071">
    <property type="entry name" value="AA_adenyl_dom"/>
</dbReference>
<evidence type="ECO:0000313" key="8">
    <source>
        <dbReference type="Proteomes" id="UP000242662"/>
    </source>
</evidence>
<dbReference type="SUPFAM" id="SSF52777">
    <property type="entry name" value="CoA-dependent acyltransferases"/>
    <property type="match status" value="3"/>
</dbReference>
<dbReference type="Pfam" id="PF00501">
    <property type="entry name" value="AMP-binding"/>
    <property type="match status" value="2"/>
</dbReference>
<dbReference type="PROSITE" id="PS50075">
    <property type="entry name" value="CARRIER"/>
    <property type="match status" value="2"/>
</dbReference>
<keyword evidence="3" id="KW-0596">Phosphopantetheine</keyword>
<dbReference type="InterPro" id="IPR045851">
    <property type="entry name" value="AMP-bd_C_sf"/>
</dbReference>
<dbReference type="Gene3D" id="2.30.38.10">
    <property type="entry name" value="Luciferase, Domain 3"/>
    <property type="match status" value="1"/>
</dbReference>
<dbReference type="InterPro" id="IPR020845">
    <property type="entry name" value="AMP-binding_CS"/>
</dbReference>
<dbReference type="InterPro" id="IPR042099">
    <property type="entry name" value="ANL_N_sf"/>
</dbReference>
<comment type="similarity">
    <text evidence="2">Belongs to the ATP-dependent AMP-binding enzyme family.</text>
</comment>
<reference evidence="8" key="1">
    <citation type="submission" date="2016-09" db="EMBL/GenBank/DDBJ databases">
        <authorList>
            <person name="Varghese N."/>
            <person name="Submissions S."/>
        </authorList>
    </citation>
    <scope>NUCLEOTIDE SEQUENCE [LARGE SCALE GENOMIC DNA]</scope>
    <source>
        <strain evidence="8">25nlg</strain>
    </source>
</reference>
<dbReference type="CDD" id="cd19531">
    <property type="entry name" value="LCL_NRPS-like"/>
    <property type="match status" value="1"/>
</dbReference>
<comment type="cofactor">
    <cofactor evidence="1">
        <name>pantetheine 4'-phosphate</name>
        <dbReference type="ChEBI" id="CHEBI:47942"/>
    </cofactor>
</comment>
<dbReference type="NCBIfam" id="NF003417">
    <property type="entry name" value="PRK04813.1"/>
    <property type="match status" value="2"/>
</dbReference>
<keyword evidence="5" id="KW-0045">Antibiotic biosynthesis</keyword>
<dbReference type="InterPro" id="IPR001242">
    <property type="entry name" value="Condensation_dom"/>
</dbReference>
<dbReference type="PANTHER" id="PTHR45527:SF1">
    <property type="entry name" value="FATTY ACID SYNTHASE"/>
    <property type="match status" value="1"/>
</dbReference>
<dbReference type="SUPFAM" id="SSF56801">
    <property type="entry name" value="Acetyl-CoA synthetase-like"/>
    <property type="match status" value="2"/>
</dbReference>
<evidence type="ECO:0000256" key="3">
    <source>
        <dbReference type="ARBA" id="ARBA00022450"/>
    </source>
</evidence>
<dbReference type="PROSITE" id="PS00012">
    <property type="entry name" value="PHOSPHOPANTETHEINE"/>
    <property type="match status" value="1"/>
</dbReference>
<dbReference type="GO" id="GO:0031177">
    <property type="term" value="F:phosphopantetheine binding"/>
    <property type="evidence" value="ECO:0007669"/>
    <property type="project" value="TreeGrafter"/>
</dbReference>
<dbReference type="GO" id="GO:0017000">
    <property type="term" value="P:antibiotic biosynthetic process"/>
    <property type="evidence" value="ECO:0007669"/>
    <property type="project" value="UniProtKB-KW"/>
</dbReference>
<dbReference type="Gene3D" id="3.30.300.30">
    <property type="match status" value="2"/>
</dbReference>
<dbReference type="InterPro" id="IPR023213">
    <property type="entry name" value="CAT-like_dom_sf"/>
</dbReference>
<dbReference type="GO" id="GO:0044550">
    <property type="term" value="P:secondary metabolite biosynthetic process"/>
    <property type="evidence" value="ECO:0007669"/>
    <property type="project" value="TreeGrafter"/>
</dbReference>
<dbReference type="Gene3D" id="3.40.50.1820">
    <property type="entry name" value="alpha/beta hydrolase"/>
    <property type="match status" value="1"/>
</dbReference>
<dbReference type="Pfam" id="PF13193">
    <property type="entry name" value="AMP-binding_C"/>
    <property type="match status" value="1"/>
</dbReference>
<dbReference type="GO" id="GO:0043041">
    <property type="term" value="P:amino acid activation for nonribosomal peptide biosynthetic process"/>
    <property type="evidence" value="ECO:0007669"/>
    <property type="project" value="TreeGrafter"/>
</dbReference>
<evidence type="ECO:0000256" key="1">
    <source>
        <dbReference type="ARBA" id="ARBA00001957"/>
    </source>
</evidence>
<dbReference type="Gene3D" id="3.40.50.12780">
    <property type="entry name" value="N-terminal domain of ligase-like"/>
    <property type="match status" value="1"/>
</dbReference>
<dbReference type="InterPro" id="IPR000873">
    <property type="entry name" value="AMP-dep_synth/lig_dom"/>
</dbReference>
<dbReference type="InterPro" id="IPR006162">
    <property type="entry name" value="Ppantetheine_attach_site"/>
</dbReference>
<name>A0A1G6M8I8_9BACI</name>
<dbReference type="GO" id="GO:0003824">
    <property type="term" value="F:catalytic activity"/>
    <property type="evidence" value="ECO:0007669"/>
    <property type="project" value="InterPro"/>
</dbReference>
<evidence type="ECO:0000256" key="2">
    <source>
        <dbReference type="ARBA" id="ARBA00006432"/>
    </source>
</evidence>
<dbReference type="RefSeq" id="WP_090776291.1">
    <property type="nucleotide sequence ID" value="NZ_FMYM01000009.1"/>
</dbReference>
<dbReference type="PANTHER" id="PTHR45527">
    <property type="entry name" value="NONRIBOSOMAL PEPTIDE SYNTHETASE"/>
    <property type="match status" value="1"/>
</dbReference>
<dbReference type="PROSITE" id="PS00455">
    <property type="entry name" value="AMP_BINDING"/>
    <property type="match status" value="2"/>
</dbReference>
<dbReference type="GO" id="GO:0005829">
    <property type="term" value="C:cytosol"/>
    <property type="evidence" value="ECO:0007669"/>
    <property type="project" value="TreeGrafter"/>
</dbReference>
<dbReference type="GO" id="GO:0008610">
    <property type="term" value="P:lipid biosynthetic process"/>
    <property type="evidence" value="ECO:0007669"/>
    <property type="project" value="UniProtKB-ARBA"/>
</dbReference>
<keyword evidence="4" id="KW-0597">Phosphoprotein</keyword>
<dbReference type="InterPro" id="IPR029058">
    <property type="entry name" value="AB_hydrolase_fold"/>
</dbReference>
<protein>
    <submittedName>
        <fullName evidence="7">Bacitracin synthase 3/tyrocidine synthetase-3</fullName>
    </submittedName>
</protein>
<dbReference type="InterPro" id="IPR009081">
    <property type="entry name" value="PP-bd_ACP"/>
</dbReference>
<organism evidence="7 8">
    <name type="scientific">Shouchella lonarensis</name>
    <dbReference type="NCBI Taxonomy" id="1464122"/>
    <lineage>
        <taxon>Bacteria</taxon>
        <taxon>Bacillati</taxon>
        <taxon>Bacillota</taxon>
        <taxon>Bacilli</taxon>
        <taxon>Bacillales</taxon>
        <taxon>Bacillaceae</taxon>
        <taxon>Shouchella</taxon>
    </lineage>
</organism>
<dbReference type="Gene3D" id="3.30.559.30">
    <property type="entry name" value="Nonribosomal peptide synthetase, condensation domain"/>
    <property type="match status" value="2"/>
</dbReference>
<dbReference type="FunFam" id="2.30.38.10:FF:000001">
    <property type="entry name" value="Non-ribosomal peptide synthetase PvdI"/>
    <property type="match status" value="1"/>
</dbReference>
<dbReference type="SUPFAM" id="SSF47336">
    <property type="entry name" value="ACP-like"/>
    <property type="match status" value="2"/>
</dbReference>
<dbReference type="Gene3D" id="3.40.50.980">
    <property type="match status" value="2"/>
</dbReference>
<dbReference type="InterPro" id="IPR036736">
    <property type="entry name" value="ACP-like_sf"/>
</dbReference>
<dbReference type="NCBIfam" id="TIGR01733">
    <property type="entry name" value="AA-adenyl-dom"/>
    <property type="match status" value="2"/>
</dbReference>
<feature type="domain" description="Carrier" evidence="6">
    <location>
        <begin position="1847"/>
        <end position="1922"/>
    </location>
</feature>
<dbReference type="InterPro" id="IPR025110">
    <property type="entry name" value="AMP-bd_C"/>
</dbReference>
<dbReference type="OrthoDB" id="9765680at2"/>
<evidence type="ECO:0000256" key="4">
    <source>
        <dbReference type="ARBA" id="ARBA00022553"/>
    </source>
</evidence>
<dbReference type="Pfam" id="PF00550">
    <property type="entry name" value="PP-binding"/>
    <property type="match status" value="2"/>
</dbReference>
<dbReference type="FunFam" id="3.40.50.12780:FF:000012">
    <property type="entry name" value="Non-ribosomal peptide synthetase"/>
    <property type="match status" value="1"/>
</dbReference>
<proteinExistence type="inferred from homology"/>
<evidence type="ECO:0000256" key="5">
    <source>
        <dbReference type="ARBA" id="ARBA00023194"/>
    </source>
</evidence>
<evidence type="ECO:0000259" key="6">
    <source>
        <dbReference type="PROSITE" id="PS50075"/>
    </source>
</evidence>
<dbReference type="Gene3D" id="1.10.1200.10">
    <property type="entry name" value="ACP-like"/>
    <property type="match status" value="1"/>
</dbReference>
<sequence>MFKDSGKNKSYNMVNGIGNNYLSERQDKEDAKAYWRNYLSGFVEKSPISILTSSPENTQHNRKEDIIEFPEQLTRRIMKLARRNNVTLHTVLQCMWGVLLARYNQTDDVVFGTVIFGRDTKSVGIENKLASQINTIPTRIRFEKDQSFKDVIKNVQEEVLKGRTYHDMNLSEVQSLSKLKRELLDHILVFEEYAVDQNGFEGDKRYAGFISKETHVEEQPSYGFNILVFPGNHLVIKLIYNGNIYHDYIIACIKGHVQQVIEQVVQNEAQLLNDITILSEGERNNMLYKWNDTKAEYPRDKTIHQLFEEQSEKTPELAAVVCGNDKLSYREFNAKSNQLAGYLRERGVKADTIVAVMAERSPEMIIAIMGILKAGGAYLPIDPNYPEERIKYMFQDSGVEIILVDSGKKTSRFPLEVIQLNGDFSSFPADNLEPISGVDSLAYIIYTSGSTGKPKGVMITQRGLVNYIMWADHVYVRDEQLDFAFYSSIAFDLTITSIFTPLVSGNRVIVYQDTDDGEPLIRKVFRDKQAGVVKLTPSHLRLVKDMCASGSSIKRLIVGGEDLKTELAKEITAEFDGKIEIYNEYGPTEAVVGCMVYQYDVGRDLQSSVPIGKPAHNVHIYILNDRQELQPVGVAGELYISGDGVAKGYLNKPGLTSERFLPNPFFLGETMYRTGDIARMRPDGNIDFIGRKDDQVKVRGFRIEIGEVENKMRDISGIKDTVTIIKNDANDNQSIISYFIGELSSDQVKKYLGDVLPSYMIPSQCVKVDDFPLTSNGKVDREKLASISNETVFNYVSPTNYTEEKLVGIWNECFGTDVIGITDNFFDLGGHSLIATQICTRIYENFKTDIKISDILKAKRIDSLASLINEQLREENVSKIELLNGERREYEVLSYPQKRLWFLNQMENDPAVYNVIFEAEIKGNLNILILKQSIMNVILRHDMLRTNFIKKNNTPVQVIRSRTEGDCIYLHDKSLISDLDNDFILNLKNIESNYEFDLSEDSLARIHIISSSNLTNHIIVNFHHIVFDGWSMNIFFNEIMDNYENIIINKQCNQSRRDVKYTDYVRYQNNYLQSDSAQKQLNYWKEYLKGTSPKIDLPTDKPRPKKLSNSGNRYEFTISQELSDSLRRLSKENGCTLYTTLLTAFGILLYKYSSQEDIVIGTPVANRQYSRLEDIIGFFVNTLPIRSVVNDDDTFLGVLERMNKQLLESFSNQDVPFDKLVEEINPHRDLSMNPLFQVMFVFQNAYKMKYTNSDLELVINEVNNQKSKFDLSLLITEEDRGLACTIEYSTDLFIERTIKRIACNFIQLLDHITCDEYNRIKTLSIVSSDEMQEIKDYSGAPSTTESKKGGNSENIIDKFKKIVKEQPDAIALKYYEKEITYRELDERSDIVAMNLCRKEISQHSTPIGIHINRSHKMIIAILGVLKAGKKYLPLDPKVPYERLKFIVEDSMSSYMITDEELKENVESISNIHLLELDALENRLNNGYSHVVDSSLPSSSGYVIYTSGSTGKPKGVVISQKSLVELVNATCKIVSVERGKRVLQFASLGFDPSVLEIFSALLNGATLCISDNEDILPFNPLIKTINDLKITHVVLPPPVLKGMGPDDVPSVEVVISGGEPCTTEIVRRWSEKTNLFNAYGPTEATIMATVKHFDDNEVVKPTIGKPLNNTEVYVLDKNLNVAPIGVRGELYIGGRSLAEGYLNRHDLTIERFIEVDVFGHEKKLYRTGDMVKLLDNGELDYLGRNDNQVKLRGFRIELGEIEETINAVEGVQECVVVLQGHERNKYLVSYVVLNEGSLKNVEKAVKSQLPDYMVPSKFFPLSRIPLTLNGKVDVKSLPDPEISNQVKLPENDTEKVVKMIFEEMIGAEIKDTNESFFNLGGNSLLVTRTIGQIMELFEVEIMIEDFFENASVRSLSEFLLSNSDASQDIASTSETILQVIEMNEEEVELVLNN</sequence>